<feature type="compositionally biased region" description="Pro residues" evidence="2">
    <location>
        <begin position="21"/>
        <end position="35"/>
    </location>
</feature>
<protein>
    <submittedName>
        <fullName evidence="3">S-adenosyl-L-methionine-dependent methyltransferase</fullName>
    </submittedName>
</protein>
<keyword evidence="3" id="KW-0808">Transferase</keyword>
<dbReference type="GeneID" id="98179230"/>
<dbReference type="Proteomes" id="UP001628179">
    <property type="component" value="Unassembled WGS sequence"/>
</dbReference>
<evidence type="ECO:0000256" key="2">
    <source>
        <dbReference type="SAM" id="MobiDB-lite"/>
    </source>
</evidence>
<dbReference type="CDD" id="cd02440">
    <property type="entry name" value="AdoMet_MTases"/>
    <property type="match status" value="1"/>
</dbReference>
<reference evidence="3 4" key="1">
    <citation type="submission" date="2024-09" db="EMBL/GenBank/DDBJ databases">
        <title>Itraconazole resistance in Madurella fahalii resulting from another homologue of gene encoding cytochrome P450 14-alpha sterol demethylase (CYP51).</title>
        <authorList>
            <person name="Yoshioka I."/>
            <person name="Fahal A.H."/>
            <person name="Kaneko S."/>
            <person name="Yaguchi T."/>
        </authorList>
    </citation>
    <scope>NUCLEOTIDE SEQUENCE [LARGE SCALE GENOMIC DNA]</scope>
    <source>
        <strain evidence="3 4">IFM 68171</strain>
    </source>
</reference>
<feature type="region of interest" description="Disordered" evidence="2">
    <location>
        <begin position="66"/>
        <end position="89"/>
    </location>
</feature>
<feature type="compositionally biased region" description="Low complexity" evidence="2">
    <location>
        <begin position="11"/>
        <end position="20"/>
    </location>
</feature>
<dbReference type="SUPFAM" id="SSF53335">
    <property type="entry name" value="S-adenosyl-L-methionine-dependent methyltransferases"/>
    <property type="match status" value="1"/>
</dbReference>
<comment type="caution">
    <text evidence="3">The sequence shown here is derived from an EMBL/GenBank/DDBJ whole genome shotgun (WGS) entry which is preliminary data.</text>
</comment>
<keyword evidence="4" id="KW-1185">Reference proteome</keyword>
<evidence type="ECO:0000256" key="1">
    <source>
        <dbReference type="ARBA" id="ARBA00038158"/>
    </source>
</evidence>
<dbReference type="RefSeq" id="XP_070920008.1">
    <property type="nucleotide sequence ID" value="XM_071063907.1"/>
</dbReference>
<feature type="compositionally biased region" description="Basic and acidic residues" evidence="2">
    <location>
        <begin position="1"/>
        <end position="10"/>
    </location>
</feature>
<dbReference type="EMBL" id="BAAFSV010000004">
    <property type="protein sequence ID" value="GAB1318277.1"/>
    <property type="molecule type" value="Genomic_DNA"/>
</dbReference>
<sequence>MADTSPKPKESSPGPATTTASPPPASPPPASPPPAAASSPRPAAPTAPTGPGVIEADVHAEADDADNDVDSSLSLGSNQSETTSLAPSIYKFREENGRTYHAYKAGTYFMPNDARENDRLDLQHNLFILMQDNQLYSCPAGKDKPLKRVLDAGCGTGIWSMDFADEHPETAVVGVDLSPIQPSFVPPNVEFFVDDLEAEWSFAHPFDFIYVRFLTGSIRDWPRLFEQAYTHLLPGGHIELCDVAFPLVSDDGTLAEDSALKRWSSLVLEATAKFGSPLNSALKYKEQLADAGFRDVVQIEYKWPSNPWPKDRKFKELGAWSYENNVQGLQAASLFPLTNALGWTAAEVETLLVDVRKELKDRKIHAYWPIYVIYARKPE</sequence>
<evidence type="ECO:0000313" key="4">
    <source>
        <dbReference type="Proteomes" id="UP001628179"/>
    </source>
</evidence>
<dbReference type="InterPro" id="IPR029063">
    <property type="entry name" value="SAM-dependent_MTases_sf"/>
</dbReference>
<feature type="compositionally biased region" description="Polar residues" evidence="2">
    <location>
        <begin position="71"/>
        <end position="86"/>
    </location>
</feature>
<dbReference type="Pfam" id="PF13489">
    <property type="entry name" value="Methyltransf_23"/>
    <property type="match status" value="1"/>
</dbReference>
<dbReference type="GO" id="GO:0008168">
    <property type="term" value="F:methyltransferase activity"/>
    <property type="evidence" value="ECO:0007669"/>
    <property type="project" value="UniProtKB-KW"/>
</dbReference>
<dbReference type="GO" id="GO:0032259">
    <property type="term" value="P:methylation"/>
    <property type="evidence" value="ECO:0007669"/>
    <property type="project" value="UniProtKB-KW"/>
</dbReference>
<evidence type="ECO:0000313" key="3">
    <source>
        <dbReference type="EMBL" id="GAB1318277.1"/>
    </source>
</evidence>
<gene>
    <name evidence="3" type="ORF">MFIFM68171_08487</name>
</gene>
<keyword evidence="3" id="KW-0489">Methyltransferase</keyword>
<dbReference type="PANTHER" id="PTHR43591">
    <property type="entry name" value="METHYLTRANSFERASE"/>
    <property type="match status" value="1"/>
</dbReference>
<dbReference type="Gene3D" id="3.40.50.150">
    <property type="entry name" value="Vaccinia Virus protein VP39"/>
    <property type="match status" value="1"/>
</dbReference>
<accession>A0ABQ0GKI3</accession>
<name>A0ABQ0GKI3_9PEZI</name>
<organism evidence="3 4">
    <name type="scientific">Madurella fahalii</name>
    <dbReference type="NCBI Taxonomy" id="1157608"/>
    <lineage>
        <taxon>Eukaryota</taxon>
        <taxon>Fungi</taxon>
        <taxon>Dikarya</taxon>
        <taxon>Ascomycota</taxon>
        <taxon>Pezizomycotina</taxon>
        <taxon>Sordariomycetes</taxon>
        <taxon>Sordariomycetidae</taxon>
        <taxon>Sordariales</taxon>
        <taxon>Sordariales incertae sedis</taxon>
        <taxon>Madurella</taxon>
    </lineage>
</organism>
<feature type="compositionally biased region" description="Low complexity" evidence="2">
    <location>
        <begin position="36"/>
        <end position="52"/>
    </location>
</feature>
<dbReference type="PANTHER" id="PTHR43591:SF31">
    <property type="entry name" value="LAEA-LIKE, PUTATIVE (AFU_ORTHOLOGUE AFUA_8G01930)-RELATED"/>
    <property type="match status" value="1"/>
</dbReference>
<feature type="region of interest" description="Disordered" evidence="2">
    <location>
        <begin position="1"/>
        <end position="53"/>
    </location>
</feature>
<proteinExistence type="inferred from homology"/>
<comment type="similarity">
    <text evidence="1">Belongs to the methyltransferase superfamily. LaeA methyltransferase family.</text>
</comment>